<keyword evidence="6" id="KW-0677">Repeat</keyword>
<evidence type="ECO:0000259" key="10">
    <source>
        <dbReference type="Pfam" id="PF13844"/>
    </source>
</evidence>
<dbReference type="GO" id="GO:0097363">
    <property type="term" value="F:protein O-acetylglucosaminyltransferase activity"/>
    <property type="evidence" value="ECO:0007669"/>
    <property type="project" value="UniProtKB-EC"/>
</dbReference>
<evidence type="ECO:0000256" key="6">
    <source>
        <dbReference type="ARBA" id="ARBA00022737"/>
    </source>
</evidence>
<evidence type="ECO:0000313" key="11">
    <source>
        <dbReference type="EMBL" id="GBF98706.1"/>
    </source>
</evidence>
<evidence type="ECO:0000313" key="12">
    <source>
        <dbReference type="Proteomes" id="UP000247498"/>
    </source>
</evidence>
<comment type="pathway">
    <text evidence="1">Protein modification; protein glycosylation.</text>
</comment>
<dbReference type="Pfam" id="PF13844">
    <property type="entry name" value="Glyco_transf_41"/>
    <property type="match status" value="2"/>
</dbReference>
<dbReference type="Pfam" id="PF13414">
    <property type="entry name" value="TPR_11"/>
    <property type="match status" value="1"/>
</dbReference>
<reference evidence="11 12" key="1">
    <citation type="journal article" date="2018" name="Sci. Rep.">
        <title>Raphidocelis subcapitata (=Pseudokirchneriella subcapitata) provides an insight into genome evolution and environmental adaptations in the Sphaeropleales.</title>
        <authorList>
            <person name="Suzuki S."/>
            <person name="Yamaguchi H."/>
            <person name="Nakajima N."/>
            <person name="Kawachi M."/>
        </authorList>
    </citation>
    <scope>NUCLEOTIDE SEQUENCE [LARGE SCALE GENOMIC DNA]</scope>
    <source>
        <strain evidence="11 12">NIES-35</strain>
    </source>
</reference>
<dbReference type="InterPro" id="IPR051939">
    <property type="entry name" value="Glycosyltr_41/O-GlcNAc_trsf"/>
</dbReference>
<dbReference type="AlphaFoldDB" id="A0A2V0PFY7"/>
<evidence type="ECO:0000256" key="3">
    <source>
        <dbReference type="ARBA" id="ARBA00011970"/>
    </source>
</evidence>
<feature type="repeat" description="TPR" evidence="8">
    <location>
        <begin position="336"/>
        <end position="369"/>
    </location>
</feature>
<feature type="compositionally biased region" description="Low complexity" evidence="9">
    <location>
        <begin position="961"/>
        <end position="973"/>
    </location>
</feature>
<dbReference type="SUPFAM" id="SSF48452">
    <property type="entry name" value="TPR-like"/>
    <property type="match status" value="2"/>
</dbReference>
<dbReference type="STRING" id="307507.A0A2V0PFY7"/>
<dbReference type="Pfam" id="PF14559">
    <property type="entry name" value="TPR_19"/>
    <property type="match status" value="1"/>
</dbReference>
<organism evidence="11 12">
    <name type="scientific">Raphidocelis subcapitata</name>
    <dbReference type="NCBI Taxonomy" id="307507"/>
    <lineage>
        <taxon>Eukaryota</taxon>
        <taxon>Viridiplantae</taxon>
        <taxon>Chlorophyta</taxon>
        <taxon>core chlorophytes</taxon>
        <taxon>Chlorophyceae</taxon>
        <taxon>CS clade</taxon>
        <taxon>Sphaeropleales</taxon>
        <taxon>Selenastraceae</taxon>
        <taxon>Raphidocelis</taxon>
    </lineage>
</organism>
<dbReference type="Gene3D" id="1.25.40.10">
    <property type="entry name" value="Tetratricopeptide repeat domain"/>
    <property type="match status" value="6"/>
</dbReference>
<dbReference type="PANTHER" id="PTHR44835:SF1">
    <property type="entry name" value="PROTEIN O-GLCNAC TRANSFERASE"/>
    <property type="match status" value="1"/>
</dbReference>
<dbReference type="Proteomes" id="UP000247498">
    <property type="component" value="Unassembled WGS sequence"/>
</dbReference>
<feature type="repeat" description="TPR" evidence="8">
    <location>
        <begin position="404"/>
        <end position="437"/>
    </location>
</feature>
<accession>A0A2V0PFY7</accession>
<dbReference type="SMART" id="SM00028">
    <property type="entry name" value="TPR"/>
    <property type="match status" value="10"/>
</dbReference>
<dbReference type="EMBL" id="BDRX01000133">
    <property type="protein sequence ID" value="GBF98706.1"/>
    <property type="molecule type" value="Genomic_DNA"/>
</dbReference>
<comment type="similarity">
    <text evidence="2">Belongs to the glycosyltransferase 41 family. O-GlcNAc transferase subfamily.</text>
</comment>
<keyword evidence="12" id="KW-1185">Reference proteome</keyword>
<dbReference type="Pfam" id="PF13432">
    <property type="entry name" value="TPR_16"/>
    <property type="match status" value="2"/>
</dbReference>
<evidence type="ECO:0000256" key="5">
    <source>
        <dbReference type="ARBA" id="ARBA00022679"/>
    </source>
</evidence>
<feature type="compositionally biased region" description="Basic and acidic residues" evidence="9">
    <location>
        <begin position="974"/>
        <end position="983"/>
    </location>
</feature>
<evidence type="ECO:0000256" key="1">
    <source>
        <dbReference type="ARBA" id="ARBA00004922"/>
    </source>
</evidence>
<protein>
    <recommendedName>
        <fullName evidence="3">protein O-GlcNAc transferase</fullName>
        <ecNumber evidence="3">2.4.1.255</ecNumber>
    </recommendedName>
</protein>
<dbReference type="Pfam" id="PF13181">
    <property type="entry name" value="TPR_8"/>
    <property type="match status" value="1"/>
</dbReference>
<feature type="repeat" description="TPR" evidence="8">
    <location>
        <begin position="265"/>
        <end position="298"/>
    </location>
</feature>
<sequence length="1007" mass="104693">MTIVLEPSNNAGGVRDKVAQAAPVEHNQPLLPRPGVAQAPSPSSTASAAALARLLLAGGRAADALACVEAALSAAPRSTELLHLRGGCLLAAGNVPGAYASLMAALAGEPSHVPALLDLAALYSARGLLAEARDALEHAAAASPGDARVAEALATVLTDLGTATKCAGRLDQAVELYSAAAAAWPALAAAHYNLGVVASEAGRARWPEALEHYARAVAANPGYAQAHCNAGVIHREEGRLEEAVAAYEKALAAAPSHEVVRTGLAAALTDLGTATKALGDTARGIALYERALAVAPRHADAAYNLAVALAEPGPAHAPDRALFLYHTAAGLRPDCAEAWNNAGVLHRERGELERAAECYLAALNIRPNFPQALNNLGVLYTSQGRAGEAIALLQAAVTAAPLYAEAWNNLGVAQRDIGDVAGSIASYERAAALAPEQPNAAQNRLLALNYARPGEDPWVCAEHAAWGRGFAARFQRLPPVSAGDRALQPRGAVGGAPRRLRVGYVSPDLFTHSVSYFAEAPLSHHDAAAVEVYVYDCTPRRDAKSARLQQQAEAAGATWRCVESLGDDALAAVVRSDAIDVLVELTGHTAHNRLGVMARRPAPVQVTWIGYPNSTGLAEVDYRLSDATCDALDTAQTFVEALVRLPGCFLCYTPPRDAPPVAPPPAAGRGFVTFGSFNALAKVTDEVLALWARVLAAVPGSRLVLKNQPFACPQARALWMGRLAALGVAAWRVDLLPLAPSNAEHLAQYALLDVALDPTPYAGTTTTAEALFMGVPVITLHGRCHASNVGASLLSAVGLAAEGWVAGDADAYVARAVEAAADIPRLAALRAGMRQRVLGSPLCAARPFVARLEGVYTRLFQNWLDANGGSGGSGGSKPSAAAAAAGTSASSSGGGENNAAECDDGGSSGRSSRAHLSRLGSGGSDSPGDDSSDGGALSTPGEVHQESCVRAAQEQRHDQQQQRNHQQQQQQQEQRQEQERKGWCPEQQQQEQQEAPHGVKRAAADDE</sequence>
<dbReference type="InterPro" id="IPR029489">
    <property type="entry name" value="OGT/SEC/SPY_C"/>
</dbReference>
<evidence type="ECO:0000256" key="2">
    <source>
        <dbReference type="ARBA" id="ARBA00005386"/>
    </source>
</evidence>
<evidence type="ECO:0000256" key="4">
    <source>
        <dbReference type="ARBA" id="ARBA00022676"/>
    </source>
</evidence>
<dbReference type="Gene3D" id="3.40.50.2000">
    <property type="entry name" value="Glycogen Phosphorylase B"/>
    <property type="match status" value="1"/>
</dbReference>
<dbReference type="InterPro" id="IPR019734">
    <property type="entry name" value="TPR_rpt"/>
</dbReference>
<evidence type="ECO:0000256" key="7">
    <source>
        <dbReference type="ARBA" id="ARBA00022803"/>
    </source>
</evidence>
<keyword evidence="5 11" id="KW-0808">Transferase</keyword>
<name>A0A2V0PFY7_9CHLO</name>
<dbReference type="OrthoDB" id="9991317at2759"/>
<gene>
    <name evidence="11" type="ORF">Rsub_11255</name>
</gene>
<feature type="region of interest" description="Disordered" evidence="9">
    <location>
        <begin position="869"/>
        <end position="1007"/>
    </location>
</feature>
<feature type="compositionally biased region" description="Basic and acidic residues" evidence="9">
    <location>
        <begin position="943"/>
        <end position="960"/>
    </location>
</feature>
<keyword evidence="7 8" id="KW-0802">TPR repeat</keyword>
<dbReference type="PROSITE" id="PS50005">
    <property type="entry name" value="TPR"/>
    <property type="match status" value="5"/>
</dbReference>
<feature type="domain" description="O-GlcNAc transferase C-terminal" evidence="10">
    <location>
        <begin position="672"/>
        <end position="850"/>
    </location>
</feature>
<keyword evidence="4 11" id="KW-0328">Glycosyltransferase</keyword>
<evidence type="ECO:0000256" key="8">
    <source>
        <dbReference type="PROSITE-ProRule" id="PRU00339"/>
    </source>
</evidence>
<proteinExistence type="inferred from homology"/>
<feature type="repeat" description="TPR" evidence="8">
    <location>
        <begin position="224"/>
        <end position="257"/>
    </location>
</feature>
<dbReference type="SUPFAM" id="SSF53756">
    <property type="entry name" value="UDP-Glycosyltransferase/glycogen phosphorylase"/>
    <property type="match status" value="1"/>
</dbReference>
<dbReference type="InParanoid" id="A0A2V0PFY7"/>
<feature type="domain" description="O-GlcNAc transferase C-terminal" evidence="10">
    <location>
        <begin position="498"/>
        <end position="650"/>
    </location>
</feature>
<evidence type="ECO:0000256" key="9">
    <source>
        <dbReference type="SAM" id="MobiDB-lite"/>
    </source>
</evidence>
<feature type="repeat" description="TPR" evidence="8">
    <location>
        <begin position="370"/>
        <end position="403"/>
    </location>
</feature>
<dbReference type="Gene3D" id="3.40.50.11380">
    <property type="match status" value="1"/>
</dbReference>
<dbReference type="InterPro" id="IPR011990">
    <property type="entry name" value="TPR-like_helical_dom_sf"/>
</dbReference>
<comment type="caution">
    <text evidence="11">The sequence shown here is derived from an EMBL/GenBank/DDBJ whole genome shotgun (WGS) entry which is preliminary data.</text>
</comment>
<feature type="compositionally biased region" description="Low complexity" evidence="9">
    <location>
        <begin position="876"/>
        <end position="891"/>
    </location>
</feature>
<dbReference type="PANTHER" id="PTHR44835">
    <property type="entry name" value="UDP-N-ACETYLGLUCOSAMINE--PEPTIDE N-ACETYLGLUCOSAMINYLTRANSFERASE SPINDLY-RELATED"/>
    <property type="match status" value="1"/>
</dbReference>
<dbReference type="PROSITE" id="PS50293">
    <property type="entry name" value="TPR_REGION"/>
    <property type="match status" value="2"/>
</dbReference>
<dbReference type="EC" id="2.4.1.255" evidence="3"/>